<dbReference type="PANTHER" id="PTHR43598:SF1">
    <property type="entry name" value="FORMATE DEHYDROGENASE-O MAJOR SUBUNIT"/>
    <property type="match status" value="1"/>
</dbReference>
<evidence type="ECO:0000256" key="7">
    <source>
        <dbReference type="ARBA" id="ARBA00022723"/>
    </source>
</evidence>
<dbReference type="PANTHER" id="PTHR43598">
    <property type="entry name" value="TUNGSTEN-CONTAINING FORMYLMETHANOFURAN DEHYDROGENASE 2 SUBUNIT B"/>
    <property type="match status" value="1"/>
</dbReference>
<dbReference type="PIRSF" id="PIRSF036643">
    <property type="entry name" value="FDH_alpha"/>
    <property type="match status" value="1"/>
</dbReference>
<evidence type="ECO:0000256" key="8">
    <source>
        <dbReference type="ARBA" id="ARBA00022729"/>
    </source>
</evidence>
<dbReference type="PROSITE" id="PS51669">
    <property type="entry name" value="4FE4S_MOW_BIS_MGD"/>
    <property type="match status" value="1"/>
</dbReference>
<evidence type="ECO:0000256" key="4">
    <source>
        <dbReference type="ARBA" id="ARBA00010312"/>
    </source>
</evidence>
<evidence type="ECO:0000256" key="11">
    <source>
        <dbReference type="ARBA" id="ARBA00023014"/>
    </source>
</evidence>
<dbReference type="InterPro" id="IPR006657">
    <property type="entry name" value="MoPterin_dinucl-bd_dom"/>
</dbReference>
<comment type="subcellular location">
    <subcellularLocation>
        <location evidence="3">Cell envelope</location>
    </subcellularLocation>
</comment>
<evidence type="ECO:0000256" key="9">
    <source>
        <dbReference type="ARBA" id="ARBA00023002"/>
    </source>
</evidence>
<evidence type="ECO:0000256" key="5">
    <source>
        <dbReference type="ARBA" id="ARBA00022485"/>
    </source>
</evidence>
<evidence type="ECO:0000256" key="10">
    <source>
        <dbReference type="ARBA" id="ARBA00023004"/>
    </source>
</evidence>
<proteinExistence type="inferred from homology"/>
<dbReference type="Pfam" id="PF04879">
    <property type="entry name" value="Molybdop_Fe4S4"/>
    <property type="match status" value="1"/>
</dbReference>
<feature type="domain" description="4Fe-4S Mo/W bis-MGD-type" evidence="12">
    <location>
        <begin position="68"/>
        <end position="124"/>
    </location>
</feature>
<comment type="cofactor">
    <cofactor evidence="1">
        <name>Mo-bis(molybdopterin guanine dinucleotide)</name>
        <dbReference type="ChEBI" id="CHEBI:60539"/>
    </cofactor>
</comment>
<dbReference type="InterPro" id="IPR006963">
    <property type="entry name" value="Mopterin_OxRdtase_4Fe-4S_dom"/>
</dbReference>
<dbReference type="Gene3D" id="3.40.50.740">
    <property type="match status" value="1"/>
</dbReference>
<comment type="caution">
    <text evidence="13">The sequence shown here is derived from an EMBL/GenBank/DDBJ whole genome shotgun (WGS) entry which is preliminary data.</text>
</comment>
<dbReference type="EMBL" id="JAGIYZ010000004">
    <property type="protein sequence ID" value="MBP0463569.1"/>
    <property type="molecule type" value="Genomic_DNA"/>
</dbReference>
<dbReference type="PROSITE" id="PS51318">
    <property type="entry name" value="TAT"/>
    <property type="match status" value="1"/>
</dbReference>
<keyword evidence="6" id="KW-0500">Molybdenum</keyword>
<keyword evidence="11" id="KW-0411">Iron-sulfur</keyword>
<dbReference type="Gene3D" id="3.40.228.10">
    <property type="entry name" value="Dimethylsulfoxide Reductase, domain 2"/>
    <property type="match status" value="1"/>
</dbReference>
<dbReference type="Gene3D" id="2.40.40.20">
    <property type="match status" value="1"/>
</dbReference>
<accession>A0ABS4AQC4</accession>
<keyword evidence="8" id="KW-0732">Signal</keyword>
<keyword evidence="14" id="KW-1185">Reference proteome</keyword>
<dbReference type="CDD" id="cd02792">
    <property type="entry name" value="MopB_CT_Formate-Dh-Na-like"/>
    <property type="match status" value="1"/>
</dbReference>
<name>A0ABS4AQC4_9PROT</name>
<dbReference type="RefSeq" id="WP_209350955.1">
    <property type="nucleotide sequence ID" value="NZ_JAGIYZ010000004.1"/>
</dbReference>
<reference evidence="13 14" key="1">
    <citation type="submission" date="2021-03" db="EMBL/GenBank/DDBJ databases">
        <authorList>
            <person name="So Y."/>
        </authorList>
    </citation>
    <scope>NUCLEOTIDE SEQUENCE [LARGE SCALE GENOMIC DNA]</scope>
    <source>
        <strain evidence="13 14">PWR1</strain>
    </source>
</reference>
<evidence type="ECO:0000256" key="3">
    <source>
        <dbReference type="ARBA" id="ARBA00004196"/>
    </source>
</evidence>
<sequence>MLIKRSEARAGKQRLAAAYQGLSSGGLDRRAFLKQAGLTGVGLSALGAIPLTTVRPAQAGPMNHQQPVARVKNICTHCSVGCTVTAEVQNGVWVGQEPSWESPINRGTHCAKGAAVRELVHGDRRLKYPMKLVNGQWQRMGWDQAIGEIADRMMAIRQSSGPDSLFWLGSAKFSNEGAYLYRKFAAFWGTNTVDHQARICHSTTVAGVANTWGYGAQTNSYNDIRNSKTMIIMGGNPAEAHPVSLQHVLSGKEMNRANLIVIDPRFTRTAAHATEYVRIRPGTDIPIIWGMLWHIFQNGWEDKEFIRQRVFGMDEVRAEVAKWTPQEVERVTGVPGAQLRKVAELFATQKPATLIWCMGATQKTVGTANVRAYSILLLATGNVGAEGTGANIFRGHCNVQGASDFGLDVATLPAYYGIDETAWRHWSRVWGVSFESMRARFDTPQMMHTPGIPTTRYFDAILLPKDQIQQRDNIKGMLVFGHGGNTVTRMPEAQKGLEKLDLLVVADPHPTTFAVLANRRENTYLLPICTQFECDGSRTSSNRSVQWCSKIVNPIFESRTDYRVMFDLAKALDGAAQRRNMPIRFAEEMFRPYEIANGEPTAESILREINRGAWGSGYSGISPERLKLHQQHQDKFDLVTLRAKDDAPAEIRGDFYGLPWPCWGTPEMRHPGSHILYNTNIPVKDGGGSFRPRFGLERNGTTLLAEGSWSKDSEIRDGYPEFTVAVLKRLGWFDELTAAEKASIAEVGTGLGGEDRVSWMTDLSGGIIRVAVNHGCSPFGNGKARAVAWNLPDPVPVHREPIYTPRTDLIAQYPTLPDRRGFRLPHLGQSVQARSNEVARDFPIVLTSGRLVEYEGGGEETRSNKWLAELQQDMFVEINPRDAVARNIRDGQWVWVTGPESNSRTRVKALVTERVGQGVAFMPFHFAGWFQGEDQRRRYPQGTDPIVLGESVNTITTYGYDPVTFMQETKVTLCQIRAA</sequence>
<organism evidence="13 14">
    <name type="scientific">Roseomonas nitratireducens</name>
    <dbReference type="NCBI Taxonomy" id="2820810"/>
    <lineage>
        <taxon>Bacteria</taxon>
        <taxon>Pseudomonadati</taxon>
        <taxon>Pseudomonadota</taxon>
        <taxon>Alphaproteobacteria</taxon>
        <taxon>Acetobacterales</taxon>
        <taxon>Roseomonadaceae</taxon>
        <taxon>Roseomonas</taxon>
    </lineage>
</organism>
<dbReference type="InterPro" id="IPR027467">
    <property type="entry name" value="MopterinOxRdtase_cofactor_BS"/>
</dbReference>
<dbReference type="InterPro" id="IPR009010">
    <property type="entry name" value="Asp_de-COase-like_dom_sf"/>
</dbReference>
<dbReference type="Gene3D" id="2.20.25.90">
    <property type="entry name" value="ADC-like domains"/>
    <property type="match status" value="1"/>
</dbReference>
<dbReference type="SUPFAM" id="SSF50692">
    <property type="entry name" value="ADC-like"/>
    <property type="match status" value="1"/>
</dbReference>
<protein>
    <submittedName>
        <fullName evidence="13">Formate dehydrogenase subunit alpha</fullName>
    </submittedName>
</protein>
<comment type="cofactor">
    <cofactor evidence="2">
        <name>[4Fe-4S] cluster</name>
        <dbReference type="ChEBI" id="CHEBI:49883"/>
    </cofactor>
</comment>
<keyword evidence="5" id="KW-0004">4Fe-4S</keyword>
<dbReference type="SUPFAM" id="SSF53706">
    <property type="entry name" value="Formate dehydrogenase/DMSO reductase, domains 1-3"/>
    <property type="match status" value="1"/>
</dbReference>
<dbReference type="InterPro" id="IPR006311">
    <property type="entry name" value="TAT_signal"/>
</dbReference>
<dbReference type="Pfam" id="PF00384">
    <property type="entry name" value="Molybdopterin"/>
    <property type="match status" value="1"/>
</dbReference>
<gene>
    <name evidence="13" type="ORF">J5Y09_06580</name>
</gene>
<evidence type="ECO:0000256" key="1">
    <source>
        <dbReference type="ARBA" id="ARBA00001942"/>
    </source>
</evidence>
<dbReference type="Proteomes" id="UP000680815">
    <property type="component" value="Unassembled WGS sequence"/>
</dbReference>
<comment type="similarity">
    <text evidence="4">Belongs to the prokaryotic molybdopterin-containing oxidoreductase family.</text>
</comment>
<dbReference type="Pfam" id="PF01568">
    <property type="entry name" value="Molydop_binding"/>
    <property type="match status" value="1"/>
</dbReference>
<dbReference type="InterPro" id="IPR006656">
    <property type="entry name" value="Mopterin_OxRdtase"/>
</dbReference>
<keyword evidence="9" id="KW-0560">Oxidoreductase</keyword>
<dbReference type="SMART" id="SM00926">
    <property type="entry name" value="Molybdop_Fe4S4"/>
    <property type="match status" value="1"/>
</dbReference>
<keyword evidence="10" id="KW-0408">Iron</keyword>
<evidence type="ECO:0000313" key="13">
    <source>
        <dbReference type="EMBL" id="MBP0463569.1"/>
    </source>
</evidence>
<evidence type="ECO:0000256" key="2">
    <source>
        <dbReference type="ARBA" id="ARBA00001966"/>
    </source>
</evidence>
<evidence type="ECO:0000256" key="6">
    <source>
        <dbReference type="ARBA" id="ARBA00022505"/>
    </source>
</evidence>
<evidence type="ECO:0000259" key="12">
    <source>
        <dbReference type="PROSITE" id="PS51669"/>
    </source>
</evidence>
<evidence type="ECO:0000313" key="14">
    <source>
        <dbReference type="Proteomes" id="UP000680815"/>
    </source>
</evidence>
<dbReference type="PROSITE" id="PS00551">
    <property type="entry name" value="MOLYBDOPTERIN_PROK_1"/>
    <property type="match status" value="1"/>
</dbReference>
<keyword evidence="7" id="KW-0479">Metal-binding</keyword>